<dbReference type="OrthoDB" id="6846267at2759"/>
<keyword evidence="2" id="KW-0472">Membrane</keyword>
<dbReference type="GeneID" id="111115278"/>
<dbReference type="Pfam" id="PF00135">
    <property type="entry name" value="COesterase"/>
    <property type="match status" value="1"/>
</dbReference>
<evidence type="ECO:0000256" key="1">
    <source>
        <dbReference type="ARBA" id="ARBA00005964"/>
    </source>
</evidence>
<evidence type="ECO:0000313" key="5">
    <source>
        <dbReference type="Proteomes" id="UP000694844"/>
    </source>
</evidence>
<accession>A0A8B8C1Y7</accession>
<dbReference type="AlphaFoldDB" id="A0A8B8C1Y7"/>
<dbReference type="InterPro" id="IPR002018">
    <property type="entry name" value="CarbesteraseB"/>
</dbReference>
<dbReference type="InterPro" id="IPR029058">
    <property type="entry name" value="AB_hydrolase_fold"/>
</dbReference>
<reference evidence="6" key="2">
    <citation type="submission" date="2025-08" db="UniProtKB">
        <authorList>
            <consortium name="RefSeq"/>
        </authorList>
    </citation>
    <scope>IDENTIFICATION</scope>
    <source>
        <tissue evidence="6">Whole sample</tissue>
    </source>
</reference>
<feature type="chain" id="PRO_5034680883" evidence="3">
    <location>
        <begin position="20"/>
        <end position="631"/>
    </location>
</feature>
<dbReference type="RefSeq" id="XP_022309672.1">
    <property type="nucleotide sequence ID" value="XM_022453964.1"/>
</dbReference>
<keyword evidence="5" id="KW-1185">Reference proteome</keyword>
<protein>
    <submittedName>
        <fullName evidence="6">Acetylcholinesterase-like</fullName>
    </submittedName>
</protein>
<reference evidence="5" key="1">
    <citation type="submission" date="2024-06" db="UniProtKB">
        <authorList>
            <consortium name="RefSeq"/>
        </authorList>
    </citation>
    <scope>NUCLEOTIDE SEQUENCE [LARGE SCALE GENOMIC DNA]</scope>
</reference>
<evidence type="ECO:0000313" key="6">
    <source>
        <dbReference type="RefSeq" id="XP_022309672.1"/>
    </source>
</evidence>
<evidence type="ECO:0000256" key="2">
    <source>
        <dbReference type="SAM" id="Phobius"/>
    </source>
</evidence>
<organism evidence="5 6">
    <name type="scientific">Crassostrea virginica</name>
    <name type="common">Eastern oyster</name>
    <dbReference type="NCBI Taxonomy" id="6565"/>
    <lineage>
        <taxon>Eukaryota</taxon>
        <taxon>Metazoa</taxon>
        <taxon>Spiralia</taxon>
        <taxon>Lophotrochozoa</taxon>
        <taxon>Mollusca</taxon>
        <taxon>Bivalvia</taxon>
        <taxon>Autobranchia</taxon>
        <taxon>Pteriomorphia</taxon>
        <taxon>Ostreida</taxon>
        <taxon>Ostreoidea</taxon>
        <taxon>Ostreidae</taxon>
        <taxon>Crassostrea</taxon>
    </lineage>
</organism>
<dbReference type="Gene3D" id="3.40.50.1820">
    <property type="entry name" value="alpha/beta hydrolase"/>
    <property type="match status" value="1"/>
</dbReference>
<keyword evidence="2" id="KW-1133">Transmembrane helix</keyword>
<gene>
    <name evidence="6" type="primary">LOC111115278</name>
</gene>
<feature type="transmembrane region" description="Helical" evidence="2">
    <location>
        <begin position="603"/>
        <end position="624"/>
    </location>
</feature>
<feature type="domain" description="Carboxylesterase type B" evidence="4">
    <location>
        <begin position="24"/>
        <end position="571"/>
    </location>
</feature>
<proteinExistence type="inferred from homology"/>
<dbReference type="SUPFAM" id="SSF53474">
    <property type="entry name" value="alpha/beta-Hydrolases"/>
    <property type="match status" value="1"/>
</dbReference>
<evidence type="ECO:0000256" key="3">
    <source>
        <dbReference type="SAM" id="SignalP"/>
    </source>
</evidence>
<keyword evidence="3" id="KW-0732">Signal</keyword>
<comment type="similarity">
    <text evidence="1">Belongs to the type-B carboxylesterase/lipase family.</text>
</comment>
<evidence type="ECO:0000259" key="4">
    <source>
        <dbReference type="Pfam" id="PF00135"/>
    </source>
</evidence>
<dbReference type="KEGG" id="cvn:111115278"/>
<keyword evidence="2" id="KW-0812">Transmembrane</keyword>
<dbReference type="PANTHER" id="PTHR43903">
    <property type="entry name" value="NEUROLIGIN"/>
    <property type="match status" value="1"/>
</dbReference>
<name>A0A8B8C1Y7_CRAVI</name>
<sequence>MGFSCVLFVILTVFPSIDSRYNVLVSTNHGAVEGFAIPSQYAQRYRKHINIFLGIPYAKRPVEYNNDPRLYRFKKPDRPFWEGIWDAKAYKPACPQNLWYVRETVPNMGSANISEDCLYMNIFAPNKTEEIPSNSPTLYPVMVFIHGGGYTMGSSHQYPGVFLAERDVVVVTFNYRLGPLGFLCTNDANSPGNYGMWDQVRALEFVKENIRNFRGNPGIITIFGQNTGAASVGLQILSPRTVNLFHRAIMQSGSDRSEWAIIKSNNDAKHYAQELARELGCPTGDMFRLTKCLTEHRSFGEIVNASSKVRLRPGTVGNPWGPVVDGSLVGTINAFLPDNPKFMRELGNFRRIEVMAGLNKDDGSFFIPNLPTLDEGIQKIQFDNIINEFLSDRGVSDSVTKDAMIFQYTYWPQPQNQTMILHRTVDMMSDYMFGTGMNEAMRWQTVHNKTFFYVFNYFSWNDYLPYYRGVAHGQELQYIFGFPFINQTYVDVLGVYPRQQYDYADRNMSEYMMSLWTNFSSYGDPTPRRFNLNNFKNVTWREYNLFNHSYFYISNSSYNYTNYRQKDFGFWATYFPQLASRPLSSATTAPLVENNEKYQVSTWSLTALSSLLVIIIIALCIVNYRNRDKDY</sequence>
<dbReference type="InterPro" id="IPR051093">
    <property type="entry name" value="Neuroligin/BSAL"/>
</dbReference>
<dbReference type="Proteomes" id="UP000694844">
    <property type="component" value="Chromosome 1"/>
</dbReference>
<feature type="signal peptide" evidence="3">
    <location>
        <begin position="1"/>
        <end position="19"/>
    </location>
</feature>